<sequence length="91" mass="10379">MPVRPFKSALDTIRSYGLTPGELRERARLAERHGQTFLAQLYRDEAEAQEAALRLRPCPLCGGTGRIADDIFCWRCDPHLSRAWVEVRRGP</sequence>
<dbReference type="EMBL" id="CP010822">
    <property type="protein sequence ID" value="ALJ91042.1"/>
    <property type="molecule type" value="Genomic_DNA"/>
</dbReference>
<proteinExistence type="predicted"/>
<organism evidence="1 2">
    <name type="scientific">Thermus aquaticus (strain ATCC BAA-2747 / Y51MC23)</name>
    <dbReference type="NCBI Taxonomy" id="498848"/>
    <lineage>
        <taxon>Bacteria</taxon>
        <taxon>Thermotogati</taxon>
        <taxon>Deinococcota</taxon>
        <taxon>Deinococci</taxon>
        <taxon>Thermales</taxon>
        <taxon>Thermaceae</taxon>
        <taxon>Thermus</taxon>
    </lineage>
</organism>
<evidence type="ECO:0000313" key="2">
    <source>
        <dbReference type="Proteomes" id="UP000058660"/>
    </source>
</evidence>
<protein>
    <submittedName>
        <fullName evidence="1">Uncharacterized protein</fullName>
    </submittedName>
</protein>
<evidence type="ECO:0000313" key="1">
    <source>
        <dbReference type="EMBL" id="ALJ91042.1"/>
    </source>
</evidence>
<reference evidence="2" key="1">
    <citation type="journal article" date="2015" name="PLoS ONE">
        <title>Complete Genome Sequence of Thermus aquaticus Y51MC23.</title>
        <authorList>
            <person name="Brumm P.J."/>
            <person name="Monsma S."/>
            <person name="Keough B."/>
            <person name="Jasinovica S."/>
            <person name="Ferguson E."/>
            <person name="Schoenfeld T."/>
            <person name="Lodes M."/>
            <person name="Mead D.A."/>
        </authorList>
    </citation>
    <scope>NUCLEOTIDE SEQUENCE [LARGE SCALE GENOMIC DNA]</scope>
    <source>
        <strain evidence="2">BAA-2747 / Y51MC23</strain>
    </source>
</reference>
<keyword evidence="2" id="KW-1185">Reference proteome</keyword>
<accession>A0ABM5VLN6</accession>
<dbReference type="Proteomes" id="UP000058660">
    <property type="component" value="Chromosome"/>
</dbReference>
<name>A0ABM5VLN6_THEA5</name>
<gene>
    <name evidence="1" type="ORF">TO73_1198</name>
</gene>